<name>A0ABP7RTG7_9BURK</name>
<feature type="domain" description="HTH luxR-type" evidence="1">
    <location>
        <begin position="316"/>
        <end position="381"/>
    </location>
</feature>
<dbReference type="CDD" id="cd06170">
    <property type="entry name" value="LuxR_C_like"/>
    <property type="match status" value="1"/>
</dbReference>
<gene>
    <name evidence="2" type="ORF">GCM10022279_27420</name>
</gene>
<evidence type="ECO:0000313" key="2">
    <source>
        <dbReference type="EMBL" id="GAA4002031.1"/>
    </source>
</evidence>
<comment type="caution">
    <text evidence="2">The sequence shown here is derived from an EMBL/GenBank/DDBJ whole genome shotgun (WGS) entry which is preliminary data.</text>
</comment>
<dbReference type="InterPro" id="IPR036388">
    <property type="entry name" value="WH-like_DNA-bd_sf"/>
</dbReference>
<accession>A0ABP7RTG7</accession>
<protein>
    <recommendedName>
        <fullName evidence="1">HTH luxR-type domain-containing protein</fullName>
    </recommendedName>
</protein>
<dbReference type="Proteomes" id="UP001501627">
    <property type="component" value="Unassembled WGS sequence"/>
</dbReference>
<dbReference type="Pfam" id="PF00196">
    <property type="entry name" value="GerE"/>
    <property type="match status" value="1"/>
</dbReference>
<proteinExistence type="predicted"/>
<dbReference type="Gene3D" id="1.10.10.10">
    <property type="entry name" value="Winged helix-like DNA-binding domain superfamily/Winged helix DNA-binding domain"/>
    <property type="match status" value="1"/>
</dbReference>
<evidence type="ECO:0000259" key="1">
    <source>
        <dbReference type="PROSITE" id="PS50043"/>
    </source>
</evidence>
<dbReference type="EMBL" id="BAABBP010000030">
    <property type="protein sequence ID" value="GAA4002031.1"/>
    <property type="molecule type" value="Genomic_DNA"/>
</dbReference>
<dbReference type="InterPro" id="IPR016032">
    <property type="entry name" value="Sig_transdc_resp-reg_C-effctor"/>
</dbReference>
<dbReference type="RefSeq" id="WP_103044856.1">
    <property type="nucleotide sequence ID" value="NZ_BAABBP010000030.1"/>
</dbReference>
<dbReference type="SMART" id="SM00421">
    <property type="entry name" value="HTH_LUXR"/>
    <property type="match status" value="1"/>
</dbReference>
<reference evidence="3" key="1">
    <citation type="journal article" date="2019" name="Int. J. Syst. Evol. Microbiol.">
        <title>The Global Catalogue of Microorganisms (GCM) 10K type strain sequencing project: providing services to taxonomists for standard genome sequencing and annotation.</title>
        <authorList>
            <consortium name="The Broad Institute Genomics Platform"/>
            <consortium name="The Broad Institute Genome Sequencing Center for Infectious Disease"/>
            <person name="Wu L."/>
            <person name="Ma J."/>
        </authorList>
    </citation>
    <scope>NUCLEOTIDE SEQUENCE [LARGE SCALE GENOMIC DNA]</scope>
    <source>
        <strain evidence="3">JCM 17561</strain>
    </source>
</reference>
<dbReference type="InterPro" id="IPR000792">
    <property type="entry name" value="Tscrpt_reg_LuxR_C"/>
</dbReference>
<evidence type="ECO:0000313" key="3">
    <source>
        <dbReference type="Proteomes" id="UP001501627"/>
    </source>
</evidence>
<dbReference type="PROSITE" id="PS50043">
    <property type="entry name" value="HTH_LUXR_2"/>
    <property type="match status" value="1"/>
</dbReference>
<keyword evidence="3" id="KW-1185">Reference proteome</keyword>
<organism evidence="2 3">
    <name type="scientific">Comamonas faecalis</name>
    <dbReference type="NCBI Taxonomy" id="1387849"/>
    <lineage>
        <taxon>Bacteria</taxon>
        <taxon>Pseudomonadati</taxon>
        <taxon>Pseudomonadota</taxon>
        <taxon>Betaproteobacteria</taxon>
        <taxon>Burkholderiales</taxon>
        <taxon>Comamonadaceae</taxon>
        <taxon>Comamonas</taxon>
    </lineage>
</organism>
<dbReference type="SUPFAM" id="SSF46894">
    <property type="entry name" value="C-terminal effector domain of the bipartite response regulators"/>
    <property type="match status" value="1"/>
</dbReference>
<sequence length="388" mass="43216">MSDPAPSTGTDNSPITLDRFSQILDKLYEAALNAEGWEDCLEHIRDELHGNYVSLIVRTVTAEDAGLIVSVSKDRRTLEQYTPNLNVSPFTGVQPDRLVTTADVISDAEWRASDYYRDWCAPHGVYHVMAADIGTREGEVYGFRVTRSEDEPPFSAADKDLGRRLIPHIKRALNLHLAMHQDRKVLSLYSRAMAQLLVGVVVLDRDCNVIESNQAAQSILDKHDGLRIAGNQLEATYANDNRKLQRMIKDALHHDGTQQKVGLTEALSVGRPSGQLAWGVVVQSISPDEWTEGKQRPAVAVFVRDSESKSQPPVKLAQQLFQLTPAETMLAIQLANGMSLEEAAEALNIRRNTARAHLRSIFSKTGVRRQMELVRIFLNSVAWLGTKD</sequence>